<dbReference type="PANTHER" id="PTHR43065">
    <property type="entry name" value="SENSOR HISTIDINE KINASE"/>
    <property type="match status" value="1"/>
</dbReference>
<dbReference type="PRINTS" id="PR00344">
    <property type="entry name" value="BCTRLSENSOR"/>
</dbReference>
<dbReference type="SMART" id="SM00387">
    <property type="entry name" value="HATPase_c"/>
    <property type="match status" value="1"/>
</dbReference>
<dbReference type="SUPFAM" id="SSF55874">
    <property type="entry name" value="ATPase domain of HSP90 chaperone/DNA topoisomerase II/histidine kinase"/>
    <property type="match status" value="1"/>
</dbReference>
<keyword evidence="10" id="KW-1185">Reference proteome</keyword>
<accession>L8JXX9</accession>
<sequence length="356" mass="40598">MLITQEFQQLRKEKESNYHFLQTVVEHSGVPLMVYDEETLKITLMNKAAKELFKRPHLTNLKSIEQLDKHLFQLILKLQSGQKELIKTVIENELLHLSVLAREIKLDDRLHKLISFQNIKAELDEQEIQSWQKLIRVLTHEIKNSAIPISTLTEVINQMIVDERGELKDLSQLQQEDLDDLKIGIRTVQKRSAGLVNFVNAYGELAKIPQPKFQRVHVLELVERTEALLGPDLKRAGVKLTKAVDPALQIEADMDMVEQILINLIKNAKEALVNTEQPCIELTTFIKNHRTVIVVKDNGPGIEAEAMDQIFVPFYTTKKQGSGIGLSLSRQYMRAQKGNLTVTSSPEAGTSFFMIF</sequence>
<dbReference type="eggNOG" id="COG5000">
    <property type="taxonomic scope" value="Bacteria"/>
</dbReference>
<dbReference type="GO" id="GO:0000160">
    <property type="term" value="P:phosphorelay signal transduction system"/>
    <property type="evidence" value="ECO:0007669"/>
    <property type="project" value="UniProtKB-KW"/>
</dbReference>
<name>L8JXX9_9BACT</name>
<dbReference type="GO" id="GO:0005524">
    <property type="term" value="F:ATP binding"/>
    <property type="evidence" value="ECO:0007669"/>
    <property type="project" value="UniProtKB-KW"/>
</dbReference>
<evidence type="ECO:0000259" key="8">
    <source>
        <dbReference type="PROSITE" id="PS50109"/>
    </source>
</evidence>
<dbReference type="InterPro" id="IPR005467">
    <property type="entry name" value="His_kinase_dom"/>
</dbReference>
<comment type="catalytic activity">
    <reaction evidence="1">
        <text>ATP + protein L-histidine = ADP + protein N-phospho-L-histidine.</text>
        <dbReference type="EC" id="2.7.13.3"/>
    </reaction>
</comment>
<dbReference type="Gene3D" id="3.30.450.20">
    <property type="entry name" value="PAS domain"/>
    <property type="match status" value="1"/>
</dbReference>
<comment type="caution">
    <text evidence="9">The sequence shown here is derived from an EMBL/GenBank/DDBJ whole genome shotgun (WGS) entry which is preliminary data.</text>
</comment>
<dbReference type="Gene3D" id="3.30.565.10">
    <property type="entry name" value="Histidine kinase-like ATPase, C-terminal domain"/>
    <property type="match status" value="1"/>
</dbReference>
<keyword evidence="3" id="KW-0808">Transferase</keyword>
<dbReference type="EMBL" id="AMZN01000001">
    <property type="protein sequence ID" value="ELR73916.1"/>
    <property type="molecule type" value="Genomic_DNA"/>
</dbReference>
<evidence type="ECO:0000256" key="1">
    <source>
        <dbReference type="ARBA" id="ARBA00000085"/>
    </source>
</evidence>
<dbReference type="Pfam" id="PF13188">
    <property type="entry name" value="PAS_8"/>
    <property type="match status" value="1"/>
</dbReference>
<dbReference type="InterPro" id="IPR000014">
    <property type="entry name" value="PAS"/>
</dbReference>
<keyword evidence="5" id="KW-0418">Kinase</keyword>
<gene>
    <name evidence="9" type="ORF">C900_00080</name>
</gene>
<dbReference type="STRING" id="1237149.C900_00080"/>
<dbReference type="InterPro" id="IPR004358">
    <property type="entry name" value="Sig_transdc_His_kin-like_C"/>
</dbReference>
<organism evidence="9 10">
    <name type="scientific">Fulvivirga imtechensis AK7</name>
    <dbReference type="NCBI Taxonomy" id="1237149"/>
    <lineage>
        <taxon>Bacteria</taxon>
        <taxon>Pseudomonadati</taxon>
        <taxon>Bacteroidota</taxon>
        <taxon>Cytophagia</taxon>
        <taxon>Cytophagales</taxon>
        <taxon>Fulvivirgaceae</taxon>
        <taxon>Fulvivirga</taxon>
    </lineage>
</organism>
<keyword evidence="7" id="KW-0902">Two-component regulatory system</keyword>
<proteinExistence type="predicted"/>
<dbReference type="InterPro" id="IPR003594">
    <property type="entry name" value="HATPase_dom"/>
</dbReference>
<dbReference type="PATRIC" id="fig|1237149.3.peg.80"/>
<evidence type="ECO:0000256" key="4">
    <source>
        <dbReference type="ARBA" id="ARBA00022741"/>
    </source>
</evidence>
<evidence type="ECO:0000256" key="6">
    <source>
        <dbReference type="ARBA" id="ARBA00022840"/>
    </source>
</evidence>
<protein>
    <recommendedName>
        <fullName evidence="2">histidine kinase</fullName>
        <ecNumber evidence="2">2.7.13.3</ecNumber>
    </recommendedName>
</protein>
<evidence type="ECO:0000256" key="2">
    <source>
        <dbReference type="ARBA" id="ARBA00012438"/>
    </source>
</evidence>
<evidence type="ECO:0000313" key="9">
    <source>
        <dbReference type="EMBL" id="ELR73916.1"/>
    </source>
</evidence>
<dbReference type="InterPro" id="IPR036890">
    <property type="entry name" value="HATPase_C_sf"/>
</dbReference>
<reference evidence="9 10" key="1">
    <citation type="submission" date="2012-12" db="EMBL/GenBank/DDBJ databases">
        <title>Genome assembly of Fulvivirga imtechensis AK7.</title>
        <authorList>
            <person name="Nupur N."/>
            <person name="Khatri I."/>
            <person name="Kumar R."/>
            <person name="Subramanian S."/>
            <person name="Pinnaka A."/>
        </authorList>
    </citation>
    <scope>NUCLEOTIDE SEQUENCE [LARGE SCALE GENOMIC DNA]</scope>
    <source>
        <strain evidence="9 10">AK7</strain>
    </source>
</reference>
<dbReference type="Pfam" id="PF02518">
    <property type="entry name" value="HATPase_c"/>
    <property type="match status" value="1"/>
</dbReference>
<evidence type="ECO:0000256" key="5">
    <source>
        <dbReference type="ARBA" id="ARBA00022777"/>
    </source>
</evidence>
<dbReference type="AlphaFoldDB" id="L8JXX9"/>
<feature type="domain" description="Histidine kinase" evidence="8">
    <location>
        <begin position="137"/>
        <end position="356"/>
    </location>
</feature>
<keyword evidence="4" id="KW-0547">Nucleotide-binding</keyword>
<dbReference type="GO" id="GO:0004673">
    <property type="term" value="F:protein histidine kinase activity"/>
    <property type="evidence" value="ECO:0007669"/>
    <property type="project" value="UniProtKB-EC"/>
</dbReference>
<evidence type="ECO:0000256" key="7">
    <source>
        <dbReference type="ARBA" id="ARBA00023012"/>
    </source>
</evidence>
<dbReference type="Proteomes" id="UP000011135">
    <property type="component" value="Unassembled WGS sequence"/>
</dbReference>
<dbReference type="PROSITE" id="PS50109">
    <property type="entry name" value="HIS_KIN"/>
    <property type="match status" value="1"/>
</dbReference>
<keyword evidence="6" id="KW-0067">ATP-binding</keyword>
<evidence type="ECO:0000313" key="10">
    <source>
        <dbReference type="Proteomes" id="UP000011135"/>
    </source>
</evidence>
<evidence type="ECO:0000256" key="3">
    <source>
        <dbReference type="ARBA" id="ARBA00022679"/>
    </source>
</evidence>
<dbReference type="EC" id="2.7.13.3" evidence="2"/>
<dbReference type="PANTHER" id="PTHR43065:SF46">
    <property type="entry name" value="C4-DICARBOXYLATE TRANSPORT SENSOR PROTEIN DCTB"/>
    <property type="match status" value="1"/>
</dbReference>